<protein>
    <submittedName>
        <fullName evidence="1">Uncharacterized protein</fullName>
    </submittedName>
</protein>
<accession>A0AA39HKH3</accession>
<keyword evidence="2" id="KW-1185">Reference proteome</keyword>
<evidence type="ECO:0000313" key="2">
    <source>
        <dbReference type="Proteomes" id="UP001175271"/>
    </source>
</evidence>
<dbReference type="AlphaFoldDB" id="A0AA39HKH3"/>
<reference evidence="1" key="1">
    <citation type="submission" date="2023-06" db="EMBL/GenBank/DDBJ databases">
        <title>Genomic analysis of the entomopathogenic nematode Steinernema hermaphroditum.</title>
        <authorList>
            <person name="Schwarz E.M."/>
            <person name="Heppert J.K."/>
            <person name="Baniya A."/>
            <person name="Schwartz H.T."/>
            <person name="Tan C.-H."/>
            <person name="Antoshechkin I."/>
            <person name="Sternberg P.W."/>
            <person name="Goodrich-Blair H."/>
            <person name="Dillman A.R."/>
        </authorList>
    </citation>
    <scope>NUCLEOTIDE SEQUENCE</scope>
    <source>
        <strain evidence="1">PS9179</strain>
        <tissue evidence="1">Whole animal</tissue>
    </source>
</reference>
<dbReference type="EMBL" id="JAUCMV010000004">
    <property type="protein sequence ID" value="KAK0407010.1"/>
    <property type="molecule type" value="Genomic_DNA"/>
</dbReference>
<comment type="caution">
    <text evidence="1">The sequence shown here is derived from an EMBL/GenBank/DDBJ whole genome shotgun (WGS) entry which is preliminary data.</text>
</comment>
<evidence type="ECO:0000313" key="1">
    <source>
        <dbReference type="EMBL" id="KAK0407010.1"/>
    </source>
</evidence>
<name>A0AA39HKH3_9BILA</name>
<dbReference type="Proteomes" id="UP001175271">
    <property type="component" value="Unassembled WGS sequence"/>
</dbReference>
<sequence>MSRICTAKKSIQRKTTVVKSLQGANVLLLSRILTTNLSLRNNCPPIAFEVFETDCTHWTIGSLDFRNP</sequence>
<gene>
    <name evidence="1" type="ORF">QR680_018947</name>
</gene>
<organism evidence="1 2">
    <name type="scientific">Steinernema hermaphroditum</name>
    <dbReference type="NCBI Taxonomy" id="289476"/>
    <lineage>
        <taxon>Eukaryota</taxon>
        <taxon>Metazoa</taxon>
        <taxon>Ecdysozoa</taxon>
        <taxon>Nematoda</taxon>
        <taxon>Chromadorea</taxon>
        <taxon>Rhabditida</taxon>
        <taxon>Tylenchina</taxon>
        <taxon>Panagrolaimomorpha</taxon>
        <taxon>Strongyloidoidea</taxon>
        <taxon>Steinernematidae</taxon>
        <taxon>Steinernema</taxon>
    </lineage>
</organism>
<proteinExistence type="predicted"/>